<dbReference type="AlphaFoldDB" id="A0A6G1FZE1"/>
<evidence type="ECO:0000313" key="9">
    <source>
        <dbReference type="Proteomes" id="UP000504638"/>
    </source>
</evidence>
<accession>A0A6G1FZE1</accession>
<dbReference type="SUPFAM" id="SSF103025">
    <property type="entry name" value="Folate-binding domain"/>
    <property type="match status" value="1"/>
</dbReference>
<name>A0A6G1FZE1_9PEZI</name>
<evidence type="ECO:0000313" key="10">
    <source>
        <dbReference type="RefSeq" id="XP_033532671.1"/>
    </source>
</evidence>
<evidence type="ECO:0000256" key="2">
    <source>
        <dbReference type="ARBA" id="ARBA00022694"/>
    </source>
</evidence>
<dbReference type="InterPro" id="IPR027266">
    <property type="entry name" value="TrmE/GcvT-like"/>
</dbReference>
<dbReference type="InterPro" id="IPR005225">
    <property type="entry name" value="Small_GTP-bd"/>
</dbReference>
<dbReference type="InterPro" id="IPR031168">
    <property type="entry name" value="G_TrmE"/>
</dbReference>
<dbReference type="HAMAP" id="MF_00379">
    <property type="entry name" value="GTPase_MnmE"/>
    <property type="match status" value="1"/>
</dbReference>
<dbReference type="OrthoDB" id="188276at2759"/>
<dbReference type="GO" id="GO:0005739">
    <property type="term" value="C:mitochondrion"/>
    <property type="evidence" value="ECO:0007669"/>
    <property type="project" value="TreeGrafter"/>
</dbReference>
<feature type="domain" description="MnmE helical" evidence="7">
    <location>
        <begin position="215"/>
        <end position="615"/>
    </location>
</feature>
<dbReference type="InterPro" id="IPR027368">
    <property type="entry name" value="MnmE_dom2"/>
</dbReference>
<evidence type="ECO:0000256" key="4">
    <source>
        <dbReference type="ARBA" id="ARBA00023134"/>
    </source>
</evidence>
<evidence type="ECO:0008006" key="11">
    <source>
        <dbReference type="Google" id="ProtNLM"/>
    </source>
</evidence>
<keyword evidence="9" id="KW-1185">Reference proteome</keyword>
<evidence type="ECO:0000259" key="5">
    <source>
        <dbReference type="Pfam" id="PF01926"/>
    </source>
</evidence>
<reference evidence="10" key="3">
    <citation type="submission" date="2025-04" db="UniProtKB">
        <authorList>
            <consortium name="RefSeq"/>
        </authorList>
    </citation>
    <scope>IDENTIFICATION</scope>
    <source>
        <strain evidence="10">CBS 781.70</strain>
    </source>
</reference>
<comment type="similarity">
    <text evidence="1">Belongs to the TRAFAC class TrmE-Era-EngA-EngB-Septin-like GTPase superfamily. TrmE GTPase family.</text>
</comment>
<dbReference type="PANTHER" id="PTHR42714:SF2">
    <property type="entry name" value="TRNA MODIFICATION GTPASE GTPBP3, MITOCHONDRIAL"/>
    <property type="match status" value="1"/>
</dbReference>
<evidence type="ECO:0000256" key="3">
    <source>
        <dbReference type="ARBA" id="ARBA00022741"/>
    </source>
</evidence>
<keyword evidence="2" id="KW-0819">tRNA processing</keyword>
<dbReference type="PRINTS" id="PR00326">
    <property type="entry name" value="GTP1OBG"/>
</dbReference>
<proteinExistence type="inferred from homology"/>
<dbReference type="GO" id="GO:0003924">
    <property type="term" value="F:GTPase activity"/>
    <property type="evidence" value="ECO:0007669"/>
    <property type="project" value="InterPro"/>
</dbReference>
<dbReference type="Proteomes" id="UP000504638">
    <property type="component" value="Unplaced"/>
</dbReference>
<evidence type="ECO:0000259" key="7">
    <source>
        <dbReference type="Pfam" id="PF12631"/>
    </source>
</evidence>
<dbReference type="Gene3D" id="3.30.1360.120">
    <property type="entry name" value="Probable tRNA modification gtpase trme, domain 1"/>
    <property type="match status" value="1"/>
</dbReference>
<dbReference type="EMBL" id="ML975163">
    <property type="protein sequence ID" value="KAF1811040.1"/>
    <property type="molecule type" value="Genomic_DNA"/>
</dbReference>
<reference evidence="8 10" key="1">
    <citation type="submission" date="2020-01" db="EMBL/GenBank/DDBJ databases">
        <authorList>
            <consortium name="DOE Joint Genome Institute"/>
            <person name="Haridas S."/>
            <person name="Albert R."/>
            <person name="Binder M."/>
            <person name="Bloem J."/>
            <person name="Labutti K."/>
            <person name="Salamov A."/>
            <person name="Andreopoulos B."/>
            <person name="Baker S.E."/>
            <person name="Barry K."/>
            <person name="Bills G."/>
            <person name="Bluhm B.H."/>
            <person name="Cannon C."/>
            <person name="Castanera R."/>
            <person name="Culley D.E."/>
            <person name="Daum C."/>
            <person name="Ezra D."/>
            <person name="Gonzalez J.B."/>
            <person name="Henrissat B."/>
            <person name="Kuo A."/>
            <person name="Liang C."/>
            <person name="Lipzen A."/>
            <person name="Lutzoni F."/>
            <person name="Magnuson J."/>
            <person name="Mondo S."/>
            <person name="Nolan M."/>
            <person name="Ohm R."/>
            <person name="Pangilinan J."/>
            <person name="Park H.-J."/>
            <person name="Ramirez L."/>
            <person name="Alfaro M."/>
            <person name="Sun H."/>
            <person name="Tritt A."/>
            <person name="Yoshinaga Y."/>
            <person name="Zwiers L.-H."/>
            <person name="Turgeon B.G."/>
            <person name="Goodwin S.B."/>
            <person name="Spatafora J.W."/>
            <person name="Crous P.W."/>
            <person name="Grigoriev I.V."/>
        </authorList>
    </citation>
    <scope>NUCLEOTIDE SEQUENCE</scope>
    <source>
        <strain evidence="8 10">CBS 781.70</strain>
    </source>
</reference>
<dbReference type="NCBIfam" id="TIGR00231">
    <property type="entry name" value="small_GTP"/>
    <property type="match status" value="1"/>
</dbReference>
<gene>
    <name evidence="8 10" type="ORF">P152DRAFT_459912</name>
</gene>
<dbReference type="GeneID" id="54420355"/>
<dbReference type="CDD" id="cd14858">
    <property type="entry name" value="TrmE_N"/>
    <property type="match status" value="1"/>
</dbReference>
<dbReference type="GO" id="GO:0002098">
    <property type="term" value="P:tRNA wobble uridine modification"/>
    <property type="evidence" value="ECO:0007669"/>
    <property type="project" value="TreeGrafter"/>
</dbReference>
<dbReference type="Pfam" id="PF10396">
    <property type="entry name" value="TrmE_N"/>
    <property type="match status" value="1"/>
</dbReference>
<evidence type="ECO:0000313" key="8">
    <source>
        <dbReference type="EMBL" id="KAF1811040.1"/>
    </source>
</evidence>
<dbReference type="Pfam" id="PF12631">
    <property type="entry name" value="MnmE_helical"/>
    <property type="match status" value="1"/>
</dbReference>
<dbReference type="InterPro" id="IPR027417">
    <property type="entry name" value="P-loop_NTPase"/>
</dbReference>
<dbReference type="InterPro" id="IPR025867">
    <property type="entry name" value="MnmE_helical"/>
</dbReference>
<organism evidence="8">
    <name type="scientific">Eremomyces bilateralis CBS 781.70</name>
    <dbReference type="NCBI Taxonomy" id="1392243"/>
    <lineage>
        <taxon>Eukaryota</taxon>
        <taxon>Fungi</taxon>
        <taxon>Dikarya</taxon>
        <taxon>Ascomycota</taxon>
        <taxon>Pezizomycotina</taxon>
        <taxon>Dothideomycetes</taxon>
        <taxon>Dothideomycetes incertae sedis</taxon>
        <taxon>Eremomycetales</taxon>
        <taxon>Eremomycetaceae</taxon>
        <taxon>Eremomyces</taxon>
    </lineage>
</organism>
<dbReference type="InterPro" id="IPR018948">
    <property type="entry name" value="GTP-bd_TrmE_N"/>
</dbReference>
<dbReference type="RefSeq" id="XP_033532671.1">
    <property type="nucleotide sequence ID" value="XM_033679785.1"/>
</dbReference>
<evidence type="ECO:0000259" key="6">
    <source>
        <dbReference type="Pfam" id="PF10396"/>
    </source>
</evidence>
<protein>
    <recommendedName>
        <fullName evidence="11">P-loop containing nucleoside triphosphate hydrolase protein</fullName>
    </recommendedName>
</protein>
<dbReference type="CDD" id="cd04164">
    <property type="entry name" value="trmE"/>
    <property type="match status" value="1"/>
</dbReference>
<sequence length="615" mass="66576">MKISLLRRQVFANTLLRCFPSSLNCIIHRSELARAKHRPSRPTGSQWRRYTSIRGAAAAHQETVRLPEGAEIGEETIFALSTAPGPAAIAIVRISGPLCEHIYNHLCPDKPLLKPRHATVRTLYSPHIPPSPDTILDTSALLLYFPSPNTFTGQDLLELHIHGGPATVRAVLSAIPTCSGPLSPTHPTNYPRRKIRPADPGEFTRLAFHADRLSLPQIESLSATLSASTERARRAAIRGSGASLTAQYEAWRKDLIGAMGMCEALIDFSEDQAFEEGPSDLVARCVELVEDLRGKVTAVKENATRGELMREGISVALLGKPNAGKSSLLNRIVGREAAIVSSEEGTTRDVVEVSVDLEGWLVRVGDMAGLRKGEASNSGGSGVGVVEREGIRRAKERALASDLVIVMASIEDVGDITDIPKLVLDPEVVETTREALNKGIEVVVAVNKVDKLCKSFPGDNLEQYLEGFRTGIRSVLPTVSSERILFISCKGELPSATSTTQDTIQVLLRTLSTVFTEMTTPLDSNATGAWNDARPVDKSIWQESLGATTRQKLLLDECDLHLQDFLDSADGETTGEADIVMAAEHLRSAAECFARITGRGSSGDVEEILGVVFEK</sequence>
<dbReference type="Pfam" id="PF01926">
    <property type="entry name" value="MMR_HSR1"/>
    <property type="match status" value="1"/>
</dbReference>
<dbReference type="GO" id="GO:0005525">
    <property type="term" value="F:GTP binding"/>
    <property type="evidence" value="ECO:0007669"/>
    <property type="project" value="UniProtKB-KW"/>
</dbReference>
<dbReference type="Gene3D" id="3.40.50.300">
    <property type="entry name" value="P-loop containing nucleotide triphosphate hydrolases"/>
    <property type="match status" value="1"/>
</dbReference>
<evidence type="ECO:0000256" key="1">
    <source>
        <dbReference type="ARBA" id="ARBA00011043"/>
    </source>
</evidence>
<dbReference type="PANTHER" id="PTHR42714">
    <property type="entry name" value="TRNA MODIFICATION GTPASE GTPBP3"/>
    <property type="match status" value="1"/>
</dbReference>
<feature type="domain" description="G" evidence="5">
    <location>
        <begin position="315"/>
        <end position="448"/>
    </location>
</feature>
<dbReference type="Gene3D" id="1.20.120.430">
    <property type="entry name" value="tRNA modification GTPase MnmE domain 2"/>
    <property type="match status" value="1"/>
</dbReference>
<dbReference type="InterPro" id="IPR004520">
    <property type="entry name" value="GTPase_MnmE"/>
</dbReference>
<dbReference type="SUPFAM" id="SSF52540">
    <property type="entry name" value="P-loop containing nucleoside triphosphate hydrolases"/>
    <property type="match status" value="1"/>
</dbReference>
<reference evidence="10" key="2">
    <citation type="submission" date="2020-04" db="EMBL/GenBank/DDBJ databases">
        <authorList>
            <consortium name="NCBI Genome Project"/>
        </authorList>
    </citation>
    <scope>NUCLEOTIDE SEQUENCE</scope>
    <source>
        <strain evidence="10">CBS 781.70</strain>
    </source>
</reference>
<dbReference type="InterPro" id="IPR006073">
    <property type="entry name" value="GTP-bd"/>
</dbReference>
<keyword evidence="3" id="KW-0547">Nucleotide-binding</keyword>
<keyword evidence="4" id="KW-0342">GTP-binding</keyword>
<dbReference type="GO" id="GO:0030488">
    <property type="term" value="P:tRNA methylation"/>
    <property type="evidence" value="ECO:0007669"/>
    <property type="project" value="TreeGrafter"/>
</dbReference>
<feature type="domain" description="GTP-binding protein TrmE N-terminal" evidence="6">
    <location>
        <begin position="76"/>
        <end position="212"/>
    </location>
</feature>